<evidence type="ECO:0000256" key="9">
    <source>
        <dbReference type="ARBA" id="ARBA00022741"/>
    </source>
</evidence>
<evidence type="ECO:0000256" key="17">
    <source>
        <dbReference type="SAM" id="Coils"/>
    </source>
</evidence>
<protein>
    <recommendedName>
        <fullName evidence="16">C4-dicarboxylate transport sensor protein DctB</fullName>
        <ecNumber evidence="3">2.7.13.3</ecNumber>
    </recommendedName>
</protein>
<dbReference type="InterPro" id="IPR005467">
    <property type="entry name" value="His_kinase_dom"/>
</dbReference>
<dbReference type="EC" id="2.7.13.3" evidence="3"/>
<dbReference type="InterPro" id="IPR004358">
    <property type="entry name" value="Sig_transdc_His_kin-like_C"/>
</dbReference>
<evidence type="ECO:0000256" key="5">
    <source>
        <dbReference type="ARBA" id="ARBA00022519"/>
    </source>
</evidence>
<evidence type="ECO:0000256" key="7">
    <source>
        <dbReference type="ARBA" id="ARBA00022679"/>
    </source>
</evidence>
<evidence type="ECO:0000259" key="19">
    <source>
        <dbReference type="PROSITE" id="PS50109"/>
    </source>
</evidence>
<evidence type="ECO:0000256" key="4">
    <source>
        <dbReference type="ARBA" id="ARBA00022475"/>
    </source>
</evidence>
<dbReference type="PANTHER" id="PTHR43065:SF46">
    <property type="entry name" value="C4-DICARBOXYLATE TRANSPORT SENSOR PROTEIN DCTB"/>
    <property type="match status" value="1"/>
</dbReference>
<feature type="coiled-coil region" evidence="17">
    <location>
        <begin position="325"/>
        <end position="380"/>
    </location>
</feature>
<evidence type="ECO:0000256" key="10">
    <source>
        <dbReference type="ARBA" id="ARBA00022777"/>
    </source>
</evidence>
<evidence type="ECO:0000256" key="8">
    <source>
        <dbReference type="ARBA" id="ARBA00022692"/>
    </source>
</evidence>
<feature type="transmembrane region" description="Helical" evidence="18">
    <location>
        <begin position="12"/>
        <end position="32"/>
    </location>
</feature>
<dbReference type="InterPro" id="IPR036890">
    <property type="entry name" value="HATPase_C_sf"/>
</dbReference>
<keyword evidence="4" id="KW-1003">Cell membrane</keyword>
<dbReference type="AlphaFoldDB" id="A0A916T895"/>
<accession>A0A916T895</accession>
<dbReference type="PANTHER" id="PTHR43065">
    <property type="entry name" value="SENSOR HISTIDINE KINASE"/>
    <property type="match status" value="1"/>
</dbReference>
<dbReference type="SUPFAM" id="SSF47384">
    <property type="entry name" value="Homodimeric domain of signal transducing histidine kinase"/>
    <property type="match status" value="1"/>
</dbReference>
<dbReference type="SMART" id="SM00388">
    <property type="entry name" value="HisKA"/>
    <property type="match status" value="1"/>
</dbReference>
<keyword evidence="6" id="KW-0597">Phosphoprotein</keyword>
<dbReference type="Gene3D" id="3.30.450.20">
    <property type="entry name" value="PAS domain"/>
    <property type="match status" value="2"/>
</dbReference>
<dbReference type="Pfam" id="PF02518">
    <property type="entry name" value="HATPase_c"/>
    <property type="match status" value="1"/>
</dbReference>
<dbReference type="PRINTS" id="PR00344">
    <property type="entry name" value="BCTRLSENSOR"/>
</dbReference>
<dbReference type="Gene3D" id="3.30.565.10">
    <property type="entry name" value="Histidine kinase-like ATPase, C-terminal domain"/>
    <property type="match status" value="1"/>
</dbReference>
<dbReference type="OrthoDB" id="7797927at2"/>
<evidence type="ECO:0000256" key="1">
    <source>
        <dbReference type="ARBA" id="ARBA00000085"/>
    </source>
</evidence>
<evidence type="ECO:0000256" key="13">
    <source>
        <dbReference type="ARBA" id="ARBA00023012"/>
    </source>
</evidence>
<dbReference type="SMART" id="SM00387">
    <property type="entry name" value="HATPase_c"/>
    <property type="match status" value="1"/>
</dbReference>
<dbReference type="InterPro" id="IPR003661">
    <property type="entry name" value="HisK_dim/P_dom"/>
</dbReference>
<organism evidence="20 21">
    <name type="scientific">Roseibium aquae</name>
    <dbReference type="NCBI Taxonomy" id="1323746"/>
    <lineage>
        <taxon>Bacteria</taxon>
        <taxon>Pseudomonadati</taxon>
        <taxon>Pseudomonadota</taxon>
        <taxon>Alphaproteobacteria</taxon>
        <taxon>Hyphomicrobiales</taxon>
        <taxon>Stappiaceae</taxon>
        <taxon>Roseibium</taxon>
    </lineage>
</organism>
<evidence type="ECO:0000256" key="3">
    <source>
        <dbReference type="ARBA" id="ARBA00012438"/>
    </source>
</evidence>
<keyword evidence="17" id="KW-0175">Coiled coil</keyword>
<keyword evidence="14 18" id="KW-0472">Membrane</keyword>
<sequence>MTRRSTAAHASAPTRVFLGFVILAVIVSLAAFPQFESFFQSQAGQRGKDILRLTVEGINGALRRYEPLPGLIAERPELVDLLKNPEDPDLVERVNENFRQTAFRLHASDVYLMEISGLTIAASSYKKEKSFVGRSFGYRPYFTQALEGGLGRYFALGTTSNERGYFFAAPVEDQMRVVGVVAVKFTVDQFEQAWREADTTVLVSDLNDVIFMASNPDWHFRTLRPLSRHDLAEIEVHRQYPLDRLKPLEIERQDLDDRVGLVTLGGPAGRSTYIASEDYIADAGWNVTVLVPTARAFNQAVAALAILILVIGLGAFAFAFYLQRRARLLERIEAQQSAQELLENRVAQRTADLNEANTQLRLEVQERRTAEEQLRRTQADLVQAGKLAALGQMSAALSHEFNQPLAAVKSYADNSLRLLDLERTAEARENILRISQMADRMASISKHLRNFARRPQERARPVALGPIVSDALAILDSRLKAANVDLVLKGPVPQVSVMGGHIRLQQVIVNLLNNALDSMEGSLQPRLEISICDDGSNCRICVRDNGPGLDETALENMFDPFFTTKEPGKGLGLGLSISFNIVKDFGGRLWAENHPEGGAVLQVEVPQITNIANNPAMTIEAAQ</sequence>
<evidence type="ECO:0000256" key="12">
    <source>
        <dbReference type="ARBA" id="ARBA00022989"/>
    </source>
</evidence>
<keyword evidence="9" id="KW-0547">Nucleotide-binding</keyword>
<evidence type="ECO:0000256" key="6">
    <source>
        <dbReference type="ARBA" id="ARBA00022553"/>
    </source>
</evidence>
<evidence type="ECO:0000256" key="15">
    <source>
        <dbReference type="ARBA" id="ARBA00059004"/>
    </source>
</evidence>
<name>A0A916T895_9HYPH</name>
<dbReference type="GO" id="GO:0000155">
    <property type="term" value="F:phosphorelay sensor kinase activity"/>
    <property type="evidence" value="ECO:0007669"/>
    <property type="project" value="InterPro"/>
</dbReference>
<dbReference type="InterPro" id="IPR017055">
    <property type="entry name" value="Sig_transdc_His_kinase_DctB"/>
</dbReference>
<keyword evidence="21" id="KW-1185">Reference proteome</keyword>
<comment type="caution">
    <text evidence="20">The sequence shown here is derived from an EMBL/GenBank/DDBJ whole genome shotgun (WGS) entry which is preliminary data.</text>
</comment>
<dbReference type="GO" id="GO:0005524">
    <property type="term" value="F:ATP binding"/>
    <property type="evidence" value="ECO:0007669"/>
    <property type="project" value="UniProtKB-KW"/>
</dbReference>
<dbReference type="PIRSF" id="PIRSF036431">
    <property type="entry name" value="STHK_DctB"/>
    <property type="match status" value="1"/>
</dbReference>
<dbReference type="InterPro" id="IPR003594">
    <property type="entry name" value="HATPase_dom"/>
</dbReference>
<dbReference type="FunFam" id="1.10.287.130:FF:000049">
    <property type="entry name" value="C4-dicarboxylate transport sensor protein DctB"/>
    <property type="match status" value="1"/>
</dbReference>
<keyword evidence="8 18" id="KW-0812">Transmembrane</keyword>
<proteinExistence type="predicted"/>
<feature type="transmembrane region" description="Helical" evidence="18">
    <location>
        <begin position="300"/>
        <end position="322"/>
    </location>
</feature>
<keyword evidence="5" id="KW-0997">Cell inner membrane</keyword>
<dbReference type="SUPFAM" id="SSF55874">
    <property type="entry name" value="ATPase domain of HSP90 chaperone/DNA topoisomerase II/histidine kinase"/>
    <property type="match status" value="1"/>
</dbReference>
<dbReference type="EMBL" id="BMFA01000001">
    <property type="protein sequence ID" value="GGB34162.1"/>
    <property type="molecule type" value="Genomic_DNA"/>
</dbReference>
<reference evidence="20" key="2">
    <citation type="submission" date="2020-09" db="EMBL/GenBank/DDBJ databases">
        <authorList>
            <person name="Sun Q."/>
            <person name="Zhou Y."/>
        </authorList>
    </citation>
    <scope>NUCLEOTIDE SEQUENCE</scope>
    <source>
        <strain evidence="20">CGMCC 1.12426</strain>
    </source>
</reference>
<keyword evidence="7" id="KW-0808">Transferase</keyword>
<dbReference type="InterPro" id="IPR029151">
    <property type="entry name" value="Sensor-like_sf"/>
</dbReference>
<dbReference type="Proteomes" id="UP000605148">
    <property type="component" value="Unassembled WGS sequence"/>
</dbReference>
<evidence type="ECO:0000256" key="2">
    <source>
        <dbReference type="ARBA" id="ARBA00004429"/>
    </source>
</evidence>
<keyword evidence="12 18" id="KW-1133">Transmembrane helix</keyword>
<dbReference type="Pfam" id="PF00512">
    <property type="entry name" value="HisKA"/>
    <property type="match status" value="1"/>
</dbReference>
<dbReference type="InterPro" id="IPR036097">
    <property type="entry name" value="HisK_dim/P_sf"/>
</dbReference>
<reference evidence="20" key="1">
    <citation type="journal article" date="2014" name="Int. J. Syst. Evol. Microbiol.">
        <title>Complete genome sequence of Corynebacterium casei LMG S-19264T (=DSM 44701T), isolated from a smear-ripened cheese.</title>
        <authorList>
            <consortium name="US DOE Joint Genome Institute (JGI-PGF)"/>
            <person name="Walter F."/>
            <person name="Albersmeier A."/>
            <person name="Kalinowski J."/>
            <person name="Ruckert C."/>
        </authorList>
    </citation>
    <scope>NUCLEOTIDE SEQUENCE</scope>
    <source>
        <strain evidence="20">CGMCC 1.12426</strain>
    </source>
</reference>
<comment type="subcellular location">
    <subcellularLocation>
        <location evidence="2">Cell inner membrane</location>
        <topology evidence="2">Multi-pass membrane protein</topology>
    </subcellularLocation>
</comment>
<dbReference type="PROSITE" id="PS50109">
    <property type="entry name" value="HIS_KIN"/>
    <property type="match status" value="1"/>
</dbReference>
<keyword evidence="13" id="KW-0902">Two-component regulatory system</keyword>
<comment type="function">
    <text evidence="15">Member of the two-component regulatory system DctB/DctD involved in the transport of C4-dicarboxylates. DctB functions as a membrane-associated protein kinase that phosphorylates DctD in response to environmental signals.</text>
</comment>
<feature type="domain" description="Histidine kinase" evidence="19">
    <location>
        <begin position="396"/>
        <end position="609"/>
    </location>
</feature>
<keyword evidence="10 20" id="KW-0418">Kinase</keyword>
<evidence type="ECO:0000313" key="20">
    <source>
        <dbReference type="EMBL" id="GGB34162.1"/>
    </source>
</evidence>
<dbReference type="SUPFAM" id="SSF103190">
    <property type="entry name" value="Sensory domain-like"/>
    <property type="match status" value="1"/>
</dbReference>
<evidence type="ECO:0000256" key="18">
    <source>
        <dbReference type="SAM" id="Phobius"/>
    </source>
</evidence>
<dbReference type="RefSeq" id="WP_150493696.1">
    <property type="nucleotide sequence ID" value="NZ_BMFA01000001.1"/>
</dbReference>
<gene>
    <name evidence="20" type="ORF">GCM10011316_02830</name>
</gene>
<dbReference type="GO" id="GO:0005886">
    <property type="term" value="C:plasma membrane"/>
    <property type="evidence" value="ECO:0007669"/>
    <property type="project" value="UniProtKB-SubCell"/>
</dbReference>
<evidence type="ECO:0000256" key="11">
    <source>
        <dbReference type="ARBA" id="ARBA00022840"/>
    </source>
</evidence>
<evidence type="ECO:0000313" key="21">
    <source>
        <dbReference type="Proteomes" id="UP000605148"/>
    </source>
</evidence>
<dbReference type="Gene3D" id="1.10.287.130">
    <property type="match status" value="1"/>
</dbReference>
<evidence type="ECO:0000256" key="16">
    <source>
        <dbReference type="ARBA" id="ARBA00073143"/>
    </source>
</evidence>
<evidence type="ECO:0000256" key="14">
    <source>
        <dbReference type="ARBA" id="ARBA00023136"/>
    </source>
</evidence>
<dbReference type="CDD" id="cd00082">
    <property type="entry name" value="HisKA"/>
    <property type="match status" value="1"/>
</dbReference>
<comment type="catalytic activity">
    <reaction evidence="1">
        <text>ATP + protein L-histidine = ADP + protein N-phospho-L-histidine.</text>
        <dbReference type="EC" id="2.7.13.3"/>
    </reaction>
</comment>
<keyword evidence="11" id="KW-0067">ATP-binding</keyword>